<evidence type="ECO:0000313" key="4">
    <source>
        <dbReference type="Proteomes" id="UP000034213"/>
    </source>
</evidence>
<organism evidence="3 4">
    <name type="scientific">Candidatus Beckwithbacteria bacterium GW2011_GWA2_43_10</name>
    <dbReference type="NCBI Taxonomy" id="1618369"/>
    <lineage>
        <taxon>Bacteria</taxon>
        <taxon>Candidatus Beckwithiibacteriota</taxon>
    </lineage>
</organism>
<name>A0A0G1BZV5_9BACT</name>
<dbReference type="InterPro" id="IPR035940">
    <property type="entry name" value="CAP_sf"/>
</dbReference>
<feature type="transmembrane region" description="Helical" evidence="1">
    <location>
        <begin position="21"/>
        <end position="44"/>
    </location>
</feature>
<gene>
    <name evidence="3" type="ORF">UV54_C0053G0004</name>
</gene>
<evidence type="ECO:0000313" key="3">
    <source>
        <dbReference type="EMBL" id="KKS78724.1"/>
    </source>
</evidence>
<dbReference type="SUPFAM" id="SSF55797">
    <property type="entry name" value="PR-1-like"/>
    <property type="match status" value="1"/>
</dbReference>
<keyword evidence="1" id="KW-0472">Membrane</keyword>
<dbReference type="STRING" id="1618369.UV54_C0053G0004"/>
<proteinExistence type="predicted"/>
<sequence>MTNILAHLFTPQVSNNYKAKTLHLSSLSVFMLIIMISQILFTFLGRKIPGVLGITSTITAEELVSLTNQERQTKGLNLLIINSDLSQAAQAKAADMVAHNYWAHTSPDGLTPWTFFKNVRYRYLYAGENLARDFYDSNSVVSAWMNSSTHRDNILSSRYREIGIAVVQDIFQGQETTLVVQLFGTQVGNLLPEPTNEISQSAEAVLAEIKSTPLINPFNLTKSISISLTIILLFVIVVDSIIITKKKIIRLSGKGLAHLIFLGILLILLLGIQPGLVL</sequence>
<reference evidence="3 4" key="1">
    <citation type="journal article" date="2015" name="Nature">
        <title>rRNA introns, odd ribosomes, and small enigmatic genomes across a large radiation of phyla.</title>
        <authorList>
            <person name="Brown C.T."/>
            <person name="Hug L.A."/>
            <person name="Thomas B.C."/>
            <person name="Sharon I."/>
            <person name="Castelle C.J."/>
            <person name="Singh A."/>
            <person name="Wilkins M.J."/>
            <person name="Williams K.H."/>
            <person name="Banfield J.F."/>
        </authorList>
    </citation>
    <scope>NUCLEOTIDE SEQUENCE [LARGE SCALE GENOMIC DNA]</scope>
</reference>
<dbReference type="AlphaFoldDB" id="A0A0G1BZV5"/>
<feature type="domain" description="SCP" evidence="2">
    <location>
        <begin position="65"/>
        <end position="169"/>
    </location>
</feature>
<evidence type="ECO:0000259" key="2">
    <source>
        <dbReference type="Pfam" id="PF00188"/>
    </source>
</evidence>
<dbReference type="PANTHER" id="PTHR31157">
    <property type="entry name" value="SCP DOMAIN-CONTAINING PROTEIN"/>
    <property type="match status" value="1"/>
</dbReference>
<dbReference type="EMBL" id="LCEW01000053">
    <property type="protein sequence ID" value="KKS78724.1"/>
    <property type="molecule type" value="Genomic_DNA"/>
</dbReference>
<evidence type="ECO:0000256" key="1">
    <source>
        <dbReference type="SAM" id="Phobius"/>
    </source>
</evidence>
<feature type="transmembrane region" description="Helical" evidence="1">
    <location>
        <begin position="224"/>
        <end position="244"/>
    </location>
</feature>
<dbReference type="Pfam" id="PF00188">
    <property type="entry name" value="CAP"/>
    <property type="match status" value="1"/>
</dbReference>
<dbReference type="Proteomes" id="UP000034213">
    <property type="component" value="Unassembled WGS sequence"/>
</dbReference>
<dbReference type="Gene3D" id="3.40.33.10">
    <property type="entry name" value="CAP"/>
    <property type="match status" value="1"/>
</dbReference>
<dbReference type="PANTHER" id="PTHR31157:SF1">
    <property type="entry name" value="SCP DOMAIN-CONTAINING PROTEIN"/>
    <property type="match status" value="1"/>
</dbReference>
<accession>A0A0G1BZV5</accession>
<keyword evidence="1" id="KW-1133">Transmembrane helix</keyword>
<dbReference type="InterPro" id="IPR014044">
    <property type="entry name" value="CAP_dom"/>
</dbReference>
<comment type="caution">
    <text evidence="3">The sequence shown here is derived from an EMBL/GenBank/DDBJ whole genome shotgun (WGS) entry which is preliminary data.</text>
</comment>
<protein>
    <recommendedName>
        <fullName evidence="2">SCP domain-containing protein</fullName>
    </recommendedName>
</protein>
<dbReference type="CDD" id="cd05379">
    <property type="entry name" value="CAP_bacterial"/>
    <property type="match status" value="1"/>
</dbReference>
<feature type="transmembrane region" description="Helical" evidence="1">
    <location>
        <begin position="256"/>
        <end position="276"/>
    </location>
</feature>
<keyword evidence="1" id="KW-0812">Transmembrane</keyword>